<accession>A0A9N9CJU0</accession>
<evidence type="ECO:0000313" key="1">
    <source>
        <dbReference type="EMBL" id="CAG8602473.1"/>
    </source>
</evidence>
<comment type="caution">
    <text evidence="1">The sequence shown here is derived from an EMBL/GenBank/DDBJ whole genome shotgun (WGS) entry which is preliminary data.</text>
</comment>
<dbReference type="AlphaFoldDB" id="A0A9N9CJU0"/>
<sequence length="46" mass="5176">MGTVFYDSAFSNQKEMPIIAIIRSRTSSHLLKTSLKSSLSILGLFW</sequence>
<organism evidence="1 2">
    <name type="scientific">Dentiscutata erythropus</name>
    <dbReference type="NCBI Taxonomy" id="1348616"/>
    <lineage>
        <taxon>Eukaryota</taxon>
        <taxon>Fungi</taxon>
        <taxon>Fungi incertae sedis</taxon>
        <taxon>Mucoromycota</taxon>
        <taxon>Glomeromycotina</taxon>
        <taxon>Glomeromycetes</taxon>
        <taxon>Diversisporales</taxon>
        <taxon>Gigasporaceae</taxon>
        <taxon>Dentiscutata</taxon>
    </lineage>
</organism>
<reference evidence="1" key="1">
    <citation type="submission" date="2021-06" db="EMBL/GenBank/DDBJ databases">
        <authorList>
            <person name="Kallberg Y."/>
            <person name="Tangrot J."/>
            <person name="Rosling A."/>
        </authorList>
    </citation>
    <scope>NUCLEOTIDE SEQUENCE</scope>
    <source>
        <strain evidence="1">MA453B</strain>
    </source>
</reference>
<evidence type="ECO:0000313" key="2">
    <source>
        <dbReference type="Proteomes" id="UP000789405"/>
    </source>
</evidence>
<dbReference type="Proteomes" id="UP000789405">
    <property type="component" value="Unassembled WGS sequence"/>
</dbReference>
<proteinExistence type="predicted"/>
<protein>
    <submittedName>
        <fullName evidence="1">22273_t:CDS:1</fullName>
    </submittedName>
</protein>
<dbReference type="EMBL" id="CAJVPY010003812">
    <property type="protein sequence ID" value="CAG8602473.1"/>
    <property type="molecule type" value="Genomic_DNA"/>
</dbReference>
<name>A0A9N9CJU0_9GLOM</name>
<keyword evidence="2" id="KW-1185">Reference proteome</keyword>
<gene>
    <name evidence="1" type="ORF">DERYTH_LOCUS7716</name>
</gene>